<comment type="caution">
    <text evidence="9">The sequence shown here is derived from an EMBL/GenBank/DDBJ whole genome shotgun (WGS) entry which is preliminary data.</text>
</comment>
<dbReference type="SUPFAM" id="SSF161098">
    <property type="entry name" value="MetI-like"/>
    <property type="match status" value="1"/>
</dbReference>
<evidence type="ECO:0000259" key="8">
    <source>
        <dbReference type="PROSITE" id="PS50928"/>
    </source>
</evidence>
<evidence type="ECO:0000313" key="9">
    <source>
        <dbReference type="EMBL" id="KGF46802.1"/>
    </source>
</evidence>
<dbReference type="InterPro" id="IPR025966">
    <property type="entry name" value="OppC_N"/>
</dbReference>
<dbReference type="GO" id="GO:0005886">
    <property type="term" value="C:plasma membrane"/>
    <property type="evidence" value="ECO:0007669"/>
    <property type="project" value="UniProtKB-SubCell"/>
</dbReference>
<evidence type="ECO:0000256" key="6">
    <source>
        <dbReference type="ARBA" id="ARBA00023136"/>
    </source>
</evidence>
<evidence type="ECO:0000256" key="5">
    <source>
        <dbReference type="ARBA" id="ARBA00022989"/>
    </source>
</evidence>
<accession>A0A096BVS6</accession>
<feature type="transmembrane region" description="Helical" evidence="7">
    <location>
        <begin position="238"/>
        <end position="260"/>
    </location>
</feature>
<proteinExistence type="inferred from homology"/>
<sequence length="301" mass="33175">MSTPQDDLFTIVGSGHRPKPTVTLVPAWRRAFNKIPKISSFLLLLIILGCIFAPLLANHNPTEFYSSNLNQPPDGEFYFGTDSMGRDIYSVLWYGGRISIIIGLLAAAVSTIIGIVYGCISGLAPAKFDAFFMRLAEILCSIPCLLLQLLLLGMVNGTGIISLSIIIGVTNWMNLSRFVRTEVRQIRNSDYVLSATMMGARFFHVLWYHLLPNFLSPILFVIVSSIGVSMTMEATLSFLGLGLPTEIVSLGTMLSLASRALLTNSWWVILVPGVFLVVTLVCITNIGHRLRREINRGSSYL</sequence>
<evidence type="ECO:0000313" key="10">
    <source>
        <dbReference type="Proteomes" id="UP000029628"/>
    </source>
</evidence>
<dbReference type="Pfam" id="PF00528">
    <property type="entry name" value="BPD_transp_1"/>
    <property type="match status" value="1"/>
</dbReference>
<reference evidence="9 10" key="1">
    <citation type="submission" date="2014-07" db="EMBL/GenBank/DDBJ databases">
        <authorList>
            <person name="McCorrison J."/>
            <person name="Sanka R."/>
            <person name="Torralba M."/>
            <person name="Gillis M."/>
            <person name="Haft D.H."/>
            <person name="Methe B."/>
            <person name="Sutton G."/>
            <person name="Nelson K.E."/>
        </authorList>
    </citation>
    <scope>NUCLEOTIDE SEQUENCE [LARGE SCALE GENOMIC DNA]</scope>
    <source>
        <strain evidence="9 10">DNF00314</strain>
    </source>
</reference>
<dbReference type="PROSITE" id="PS50928">
    <property type="entry name" value="ABC_TM1"/>
    <property type="match status" value="1"/>
</dbReference>
<dbReference type="PANTHER" id="PTHR43386:SF1">
    <property type="entry name" value="D,D-DIPEPTIDE TRANSPORT SYSTEM PERMEASE PROTEIN DDPC-RELATED"/>
    <property type="match status" value="1"/>
</dbReference>
<dbReference type="CDD" id="cd06261">
    <property type="entry name" value="TM_PBP2"/>
    <property type="match status" value="1"/>
</dbReference>
<organism evidence="9 10">
    <name type="scientific">Veillonella montpellierensis DNF00314</name>
    <dbReference type="NCBI Taxonomy" id="1401067"/>
    <lineage>
        <taxon>Bacteria</taxon>
        <taxon>Bacillati</taxon>
        <taxon>Bacillota</taxon>
        <taxon>Negativicutes</taxon>
        <taxon>Veillonellales</taxon>
        <taxon>Veillonellaceae</taxon>
        <taxon>Veillonella</taxon>
    </lineage>
</organism>
<evidence type="ECO:0000256" key="3">
    <source>
        <dbReference type="ARBA" id="ARBA00022475"/>
    </source>
</evidence>
<evidence type="ECO:0000256" key="1">
    <source>
        <dbReference type="ARBA" id="ARBA00004651"/>
    </source>
</evidence>
<feature type="transmembrane region" description="Helical" evidence="7">
    <location>
        <begin position="266"/>
        <end position="286"/>
    </location>
</feature>
<dbReference type="PANTHER" id="PTHR43386">
    <property type="entry name" value="OLIGOPEPTIDE TRANSPORT SYSTEM PERMEASE PROTEIN APPC"/>
    <property type="match status" value="1"/>
</dbReference>
<keyword evidence="5 7" id="KW-1133">Transmembrane helix</keyword>
<dbReference type="InterPro" id="IPR035906">
    <property type="entry name" value="MetI-like_sf"/>
</dbReference>
<comment type="subcellular location">
    <subcellularLocation>
        <location evidence="1 7">Cell membrane</location>
        <topology evidence="1 7">Multi-pass membrane protein</topology>
    </subcellularLocation>
</comment>
<dbReference type="AlphaFoldDB" id="A0A096BVS6"/>
<keyword evidence="2 7" id="KW-0813">Transport</keyword>
<dbReference type="Pfam" id="PF12911">
    <property type="entry name" value="OppC_N"/>
    <property type="match status" value="1"/>
</dbReference>
<dbReference type="GO" id="GO:0055085">
    <property type="term" value="P:transmembrane transport"/>
    <property type="evidence" value="ECO:0007669"/>
    <property type="project" value="InterPro"/>
</dbReference>
<feature type="transmembrane region" description="Helical" evidence="7">
    <location>
        <begin position="38"/>
        <end position="57"/>
    </location>
</feature>
<dbReference type="Gene3D" id="1.10.3720.10">
    <property type="entry name" value="MetI-like"/>
    <property type="match status" value="1"/>
</dbReference>
<protein>
    <submittedName>
        <fullName evidence="9">Peptide ABC transporter permease</fullName>
    </submittedName>
</protein>
<dbReference type="EMBL" id="JRNT01000027">
    <property type="protein sequence ID" value="KGF46802.1"/>
    <property type="molecule type" value="Genomic_DNA"/>
</dbReference>
<dbReference type="RefSeq" id="WP_038152971.1">
    <property type="nucleotide sequence ID" value="NZ_JRNT01000027.1"/>
</dbReference>
<gene>
    <name evidence="9" type="ORF">HMPREF0872_07115</name>
</gene>
<dbReference type="eggNOG" id="COG1173">
    <property type="taxonomic scope" value="Bacteria"/>
</dbReference>
<dbReference type="InterPro" id="IPR050366">
    <property type="entry name" value="BP-dependent_transpt_permease"/>
</dbReference>
<dbReference type="InterPro" id="IPR000515">
    <property type="entry name" value="MetI-like"/>
</dbReference>
<feature type="transmembrane region" description="Helical" evidence="7">
    <location>
        <begin position="98"/>
        <end position="120"/>
    </location>
</feature>
<comment type="similarity">
    <text evidence="7">Belongs to the binding-protein-dependent transport system permease family.</text>
</comment>
<evidence type="ECO:0000256" key="4">
    <source>
        <dbReference type="ARBA" id="ARBA00022692"/>
    </source>
</evidence>
<keyword evidence="4 7" id="KW-0812">Transmembrane</keyword>
<feature type="domain" description="ABC transmembrane type-1" evidence="8">
    <location>
        <begin position="96"/>
        <end position="287"/>
    </location>
</feature>
<name>A0A096BVS6_9FIRM</name>
<feature type="transmembrane region" description="Helical" evidence="7">
    <location>
        <begin position="214"/>
        <end position="231"/>
    </location>
</feature>
<keyword evidence="3" id="KW-1003">Cell membrane</keyword>
<dbReference type="Proteomes" id="UP000029628">
    <property type="component" value="Unassembled WGS sequence"/>
</dbReference>
<keyword evidence="10" id="KW-1185">Reference proteome</keyword>
<evidence type="ECO:0000256" key="2">
    <source>
        <dbReference type="ARBA" id="ARBA00022448"/>
    </source>
</evidence>
<keyword evidence="6 7" id="KW-0472">Membrane</keyword>
<evidence type="ECO:0000256" key="7">
    <source>
        <dbReference type="RuleBase" id="RU363032"/>
    </source>
</evidence>